<reference evidence="1 2" key="1">
    <citation type="submission" date="2019-01" db="EMBL/GenBank/DDBJ databases">
        <authorList>
            <person name="Brito A."/>
        </authorList>
    </citation>
    <scope>NUCLEOTIDE SEQUENCE [LARGE SCALE GENOMIC DNA]</scope>
    <source>
        <strain evidence="1">1</strain>
    </source>
</reference>
<dbReference type="AlphaFoldDB" id="A0A563VR76"/>
<dbReference type="Proteomes" id="UP000320055">
    <property type="component" value="Unassembled WGS sequence"/>
</dbReference>
<organism evidence="1 2">
    <name type="scientific">Hyella patelloides LEGE 07179</name>
    <dbReference type="NCBI Taxonomy" id="945734"/>
    <lineage>
        <taxon>Bacteria</taxon>
        <taxon>Bacillati</taxon>
        <taxon>Cyanobacteriota</taxon>
        <taxon>Cyanophyceae</taxon>
        <taxon>Pleurocapsales</taxon>
        <taxon>Hyellaceae</taxon>
        <taxon>Hyella</taxon>
    </lineage>
</organism>
<dbReference type="EMBL" id="CAACVJ010000145">
    <property type="protein sequence ID" value="VEP13923.1"/>
    <property type="molecule type" value="Genomic_DNA"/>
</dbReference>
<proteinExistence type="predicted"/>
<keyword evidence="2" id="KW-1185">Reference proteome</keyword>
<name>A0A563VR76_9CYAN</name>
<evidence type="ECO:0000313" key="2">
    <source>
        <dbReference type="Proteomes" id="UP000320055"/>
    </source>
</evidence>
<evidence type="ECO:0000313" key="1">
    <source>
        <dbReference type="EMBL" id="VEP13923.1"/>
    </source>
</evidence>
<sequence>MAQIQGYCLVAINHFMSCETLIFCYKMLTFAAEKSAKSSR</sequence>
<accession>A0A563VR76</accession>
<gene>
    <name evidence="1" type="ORF">H1P_2290003</name>
</gene>
<protein>
    <submittedName>
        <fullName evidence="1">Uncharacterized protein</fullName>
    </submittedName>
</protein>